<dbReference type="InterPro" id="IPR036907">
    <property type="entry name" value="5'-Nucleotdase_C_sf"/>
</dbReference>
<feature type="domain" description="5'-Nucleotidase C-terminal" evidence="1">
    <location>
        <begin position="75"/>
        <end position="215"/>
    </location>
</feature>
<dbReference type="Gene3D" id="3.90.780.10">
    <property type="entry name" value="5'-Nucleotidase, C-terminal domain"/>
    <property type="match status" value="1"/>
</dbReference>
<dbReference type="Proteomes" id="UP001501692">
    <property type="component" value="Unassembled WGS sequence"/>
</dbReference>
<dbReference type="InterPro" id="IPR006179">
    <property type="entry name" value="5_nucleotidase/apyrase"/>
</dbReference>
<dbReference type="PANTHER" id="PTHR11575">
    <property type="entry name" value="5'-NUCLEOTIDASE-RELATED"/>
    <property type="match status" value="1"/>
</dbReference>
<evidence type="ECO:0000259" key="1">
    <source>
        <dbReference type="Pfam" id="PF02872"/>
    </source>
</evidence>
<protein>
    <submittedName>
        <fullName evidence="2">5'-nucleotidase</fullName>
    </submittedName>
</protein>
<dbReference type="EMBL" id="BAABJK010000006">
    <property type="protein sequence ID" value="GAA4971240.1"/>
    <property type="molecule type" value="Genomic_DNA"/>
</dbReference>
<gene>
    <name evidence="2" type="ORF">GCM10023315_21640</name>
</gene>
<accession>A0ABP9HHY6</accession>
<dbReference type="InterPro" id="IPR008334">
    <property type="entry name" value="5'-Nucleotdase_C"/>
</dbReference>
<evidence type="ECO:0000313" key="3">
    <source>
        <dbReference type="Proteomes" id="UP001501692"/>
    </source>
</evidence>
<reference evidence="3" key="1">
    <citation type="journal article" date="2019" name="Int. J. Syst. Evol. Microbiol.">
        <title>The Global Catalogue of Microorganisms (GCM) 10K type strain sequencing project: providing services to taxonomists for standard genome sequencing and annotation.</title>
        <authorList>
            <consortium name="The Broad Institute Genomics Platform"/>
            <consortium name="The Broad Institute Genome Sequencing Center for Infectious Disease"/>
            <person name="Wu L."/>
            <person name="Ma J."/>
        </authorList>
    </citation>
    <scope>NUCLEOTIDE SEQUENCE [LARGE SCALE GENOMIC DNA]</scope>
    <source>
        <strain evidence="3">JCM 18287</strain>
    </source>
</reference>
<sequence>MRFTYFFFLLYFFTFTACKQQKIGPTKIVGDKIEINDSLSIDSEIEAFIKPYRIHIQKDLDSVLAYSIDTYSKTDGQFNTAIGNFMADAVYTQANPVFKARTKNNIDFVLLNYGGIRSIISKGNITARTAYKVMPFENSIVVAGLKGDKIKNIVDYIVSSKRAVPFSSQLKLKIDKDYNILSVTINDNTIDSTKTYYVATSDYTYNMGDNMTFFKPNEGVTFLDYKIRKALIDNFKKIDTLKPVIDDRYIQIN</sequence>
<comment type="caution">
    <text evidence="2">The sequence shown here is derived from an EMBL/GenBank/DDBJ whole genome shotgun (WGS) entry which is preliminary data.</text>
</comment>
<dbReference type="PANTHER" id="PTHR11575:SF24">
    <property type="entry name" value="5'-NUCLEOTIDASE"/>
    <property type="match status" value="1"/>
</dbReference>
<dbReference type="PRINTS" id="PR01607">
    <property type="entry name" value="APYRASEFAMLY"/>
</dbReference>
<proteinExistence type="predicted"/>
<organism evidence="2 3">
    <name type="scientific">Algibacter aquimarinus</name>
    <dbReference type="NCBI Taxonomy" id="1136748"/>
    <lineage>
        <taxon>Bacteria</taxon>
        <taxon>Pseudomonadati</taxon>
        <taxon>Bacteroidota</taxon>
        <taxon>Flavobacteriia</taxon>
        <taxon>Flavobacteriales</taxon>
        <taxon>Flavobacteriaceae</taxon>
        <taxon>Algibacter</taxon>
    </lineage>
</organism>
<dbReference type="SUPFAM" id="SSF55816">
    <property type="entry name" value="5'-nucleotidase (syn. UDP-sugar hydrolase), C-terminal domain"/>
    <property type="match status" value="1"/>
</dbReference>
<dbReference type="Pfam" id="PF02872">
    <property type="entry name" value="5_nucleotid_C"/>
    <property type="match status" value="1"/>
</dbReference>
<dbReference type="RefSeq" id="WP_345168339.1">
    <property type="nucleotide sequence ID" value="NZ_BAABJK010000006.1"/>
</dbReference>
<evidence type="ECO:0000313" key="2">
    <source>
        <dbReference type="EMBL" id="GAA4971240.1"/>
    </source>
</evidence>
<dbReference type="PROSITE" id="PS51257">
    <property type="entry name" value="PROKAR_LIPOPROTEIN"/>
    <property type="match status" value="1"/>
</dbReference>
<name>A0ABP9HHY6_9FLAO</name>
<keyword evidence="3" id="KW-1185">Reference proteome</keyword>